<evidence type="ECO:0000256" key="13">
    <source>
        <dbReference type="ARBA" id="ARBA00023211"/>
    </source>
</evidence>
<dbReference type="PROSITE" id="PS51975">
    <property type="entry name" value="RNASE_H_2"/>
    <property type="match status" value="1"/>
</dbReference>
<dbReference type="GO" id="GO:0005737">
    <property type="term" value="C:cytoplasm"/>
    <property type="evidence" value="ECO:0007669"/>
    <property type="project" value="UniProtKB-SubCell"/>
</dbReference>
<dbReference type="HAMAP" id="MF_00052_B">
    <property type="entry name" value="RNase_HII_B"/>
    <property type="match status" value="1"/>
</dbReference>
<dbReference type="InterPro" id="IPR001352">
    <property type="entry name" value="RNase_HII/HIII"/>
</dbReference>
<evidence type="ECO:0000259" key="17">
    <source>
        <dbReference type="PROSITE" id="PS51975"/>
    </source>
</evidence>
<dbReference type="GO" id="GO:0030145">
    <property type="term" value="F:manganese ion binding"/>
    <property type="evidence" value="ECO:0007669"/>
    <property type="project" value="UniProtKB-UniRule"/>
</dbReference>
<organism evidence="18 19">
    <name type="scientific">Anaerolinea thermolimosa</name>
    <dbReference type="NCBI Taxonomy" id="229919"/>
    <lineage>
        <taxon>Bacteria</taxon>
        <taxon>Bacillati</taxon>
        <taxon>Chloroflexota</taxon>
        <taxon>Anaerolineae</taxon>
        <taxon>Anaerolineales</taxon>
        <taxon>Anaerolineaceae</taxon>
        <taxon>Anaerolinea</taxon>
    </lineage>
</organism>
<dbReference type="PANTHER" id="PTHR10954">
    <property type="entry name" value="RIBONUCLEASE H2 SUBUNIT A"/>
    <property type="match status" value="1"/>
</dbReference>
<evidence type="ECO:0000256" key="11">
    <source>
        <dbReference type="ARBA" id="ARBA00022759"/>
    </source>
</evidence>
<dbReference type="GO" id="GO:0003723">
    <property type="term" value="F:RNA binding"/>
    <property type="evidence" value="ECO:0007669"/>
    <property type="project" value="UniProtKB-UniRule"/>
</dbReference>
<dbReference type="EC" id="3.1.26.4" evidence="6 14"/>
<keyword evidence="10 14" id="KW-0479">Metal-binding</keyword>
<evidence type="ECO:0000256" key="12">
    <source>
        <dbReference type="ARBA" id="ARBA00022801"/>
    </source>
</evidence>
<keyword evidence="13 14" id="KW-0464">Manganese</keyword>
<dbReference type="InterPro" id="IPR012337">
    <property type="entry name" value="RNaseH-like_sf"/>
</dbReference>
<dbReference type="SUPFAM" id="SSF53098">
    <property type="entry name" value="Ribonuclease H-like"/>
    <property type="match status" value="1"/>
</dbReference>
<dbReference type="GO" id="GO:0006298">
    <property type="term" value="P:mismatch repair"/>
    <property type="evidence" value="ECO:0007669"/>
    <property type="project" value="TreeGrafter"/>
</dbReference>
<evidence type="ECO:0000256" key="4">
    <source>
        <dbReference type="ARBA" id="ARBA00004496"/>
    </source>
</evidence>
<evidence type="ECO:0000256" key="7">
    <source>
        <dbReference type="ARBA" id="ARBA00019179"/>
    </source>
</evidence>
<comment type="cofactor">
    <cofactor evidence="2">
        <name>Mg(2+)</name>
        <dbReference type="ChEBI" id="CHEBI:18420"/>
    </cofactor>
</comment>
<evidence type="ECO:0000256" key="5">
    <source>
        <dbReference type="ARBA" id="ARBA00007383"/>
    </source>
</evidence>
<comment type="function">
    <text evidence="3 14 16">Endonuclease that specifically degrades the RNA of RNA-DNA hybrids.</text>
</comment>
<comment type="caution">
    <text evidence="18">The sequence shown here is derived from an EMBL/GenBank/DDBJ whole genome shotgun (WGS) entry which is preliminary data.</text>
</comment>
<dbReference type="AlphaFoldDB" id="A0A3D1JDK1"/>
<evidence type="ECO:0000256" key="8">
    <source>
        <dbReference type="ARBA" id="ARBA00022490"/>
    </source>
</evidence>
<evidence type="ECO:0000256" key="1">
    <source>
        <dbReference type="ARBA" id="ARBA00000077"/>
    </source>
</evidence>
<gene>
    <name evidence="14" type="primary">rnhB</name>
    <name evidence="18" type="ORF">DEQ80_01460</name>
</gene>
<dbReference type="PANTHER" id="PTHR10954:SF18">
    <property type="entry name" value="RIBONUCLEASE HII"/>
    <property type="match status" value="1"/>
</dbReference>
<proteinExistence type="inferred from homology"/>
<evidence type="ECO:0000313" key="19">
    <source>
        <dbReference type="Proteomes" id="UP000264141"/>
    </source>
</evidence>
<dbReference type="Gene3D" id="3.30.420.10">
    <property type="entry name" value="Ribonuclease H-like superfamily/Ribonuclease H"/>
    <property type="match status" value="1"/>
</dbReference>
<dbReference type="RefSeq" id="WP_084001554.1">
    <property type="nucleotide sequence ID" value="NZ_DF967965.1"/>
</dbReference>
<evidence type="ECO:0000256" key="10">
    <source>
        <dbReference type="ARBA" id="ARBA00022723"/>
    </source>
</evidence>
<dbReference type="InterPro" id="IPR024567">
    <property type="entry name" value="RNase_HII/HIII_dom"/>
</dbReference>
<feature type="domain" description="RNase H type-2" evidence="17">
    <location>
        <begin position="27"/>
        <end position="220"/>
    </location>
</feature>
<dbReference type="GO" id="GO:0043137">
    <property type="term" value="P:DNA replication, removal of RNA primer"/>
    <property type="evidence" value="ECO:0007669"/>
    <property type="project" value="TreeGrafter"/>
</dbReference>
<evidence type="ECO:0000256" key="16">
    <source>
        <dbReference type="RuleBase" id="RU003515"/>
    </source>
</evidence>
<dbReference type="STRING" id="229919.GCA_001050195_03057"/>
<evidence type="ECO:0000313" key="18">
    <source>
        <dbReference type="EMBL" id="HCE16504.1"/>
    </source>
</evidence>
<comment type="similarity">
    <text evidence="5 14 16">Belongs to the RNase HII family.</text>
</comment>
<feature type="binding site" evidence="14 15">
    <location>
        <position position="33"/>
    </location>
    <ligand>
        <name>a divalent metal cation</name>
        <dbReference type="ChEBI" id="CHEBI:60240"/>
    </ligand>
</feature>
<keyword evidence="12 14" id="KW-0378">Hydrolase</keyword>
<evidence type="ECO:0000256" key="15">
    <source>
        <dbReference type="PROSITE-ProRule" id="PRU01319"/>
    </source>
</evidence>
<dbReference type="InterPro" id="IPR036397">
    <property type="entry name" value="RNaseH_sf"/>
</dbReference>
<comment type="cofactor">
    <cofactor evidence="14 15">
        <name>Mn(2+)</name>
        <dbReference type="ChEBI" id="CHEBI:29035"/>
    </cofactor>
    <cofactor evidence="14 15">
        <name>Mg(2+)</name>
        <dbReference type="ChEBI" id="CHEBI:18420"/>
    </cofactor>
    <text evidence="14 15">Manganese or magnesium. Binds 1 divalent metal ion per monomer in the absence of substrate. May bind a second metal ion after substrate binding.</text>
</comment>
<sequence length="232" mass="24673">MRRLDPAEIPSAPDLTFESSLWASGKTHIAGLDEAGRGAWAGPVAAAAVILPPDPEILHHLKGVRDSKQMTPAQRDRWAEIIRVEALAWGVGLAASEEIDALGIVAATRLAMQRALQALNTTPEHLLIDALRLPAIPCPQTAILKGDARSLSIAAASVLAKTSRDALMYQLDACFPGYGFAVHKGYGTLAHRQALARLGVSSQHRLTFAPCRLACAETPPLPLNPDQGASYV</sequence>
<dbReference type="Proteomes" id="UP000264141">
    <property type="component" value="Unassembled WGS sequence"/>
</dbReference>
<keyword evidence="11 14" id="KW-0255">Endonuclease</keyword>
<dbReference type="CDD" id="cd07182">
    <property type="entry name" value="RNase_HII_bacteria_HII_like"/>
    <property type="match status" value="1"/>
</dbReference>
<reference evidence="18 19" key="1">
    <citation type="journal article" date="2018" name="Nat. Biotechnol.">
        <title>A standardized bacterial taxonomy based on genome phylogeny substantially revises the tree of life.</title>
        <authorList>
            <person name="Parks D.H."/>
            <person name="Chuvochina M."/>
            <person name="Waite D.W."/>
            <person name="Rinke C."/>
            <person name="Skarshewski A."/>
            <person name="Chaumeil P.A."/>
            <person name="Hugenholtz P."/>
        </authorList>
    </citation>
    <scope>NUCLEOTIDE SEQUENCE [LARGE SCALE GENOMIC DNA]</scope>
    <source>
        <strain evidence="18">UBA8781</strain>
    </source>
</reference>
<dbReference type="NCBIfam" id="NF000595">
    <property type="entry name" value="PRK00015.1-3"/>
    <property type="match status" value="1"/>
</dbReference>
<protein>
    <recommendedName>
        <fullName evidence="7 14">Ribonuclease HII</fullName>
        <shortName evidence="14">RNase HII</shortName>
        <ecNumber evidence="6 14">3.1.26.4</ecNumber>
    </recommendedName>
</protein>
<dbReference type="OrthoDB" id="9803420at2"/>
<name>A0A3D1JDK1_9CHLR</name>
<evidence type="ECO:0000256" key="9">
    <source>
        <dbReference type="ARBA" id="ARBA00022722"/>
    </source>
</evidence>
<dbReference type="GO" id="GO:0004523">
    <property type="term" value="F:RNA-DNA hybrid ribonuclease activity"/>
    <property type="evidence" value="ECO:0007669"/>
    <property type="project" value="UniProtKB-UniRule"/>
</dbReference>
<evidence type="ECO:0000256" key="14">
    <source>
        <dbReference type="HAMAP-Rule" id="MF_00052"/>
    </source>
</evidence>
<dbReference type="EMBL" id="DPBP01000005">
    <property type="protein sequence ID" value="HCE16504.1"/>
    <property type="molecule type" value="Genomic_DNA"/>
</dbReference>
<feature type="binding site" evidence="14 15">
    <location>
        <position position="129"/>
    </location>
    <ligand>
        <name>a divalent metal cation</name>
        <dbReference type="ChEBI" id="CHEBI:60240"/>
    </ligand>
</feature>
<evidence type="ECO:0000256" key="2">
    <source>
        <dbReference type="ARBA" id="ARBA00001946"/>
    </source>
</evidence>
<comment type="catalytic activity">
    <reaction evidence="1 14 15 16">
        <text>Endonucleolytic cleavage to 5'-phosphomonoester.</text>
        <dbReference type="EC" id="3.1.26.4"/>
    </reaction>
</comment>
<evidence type="ECO:0000256" key="3">
    <source>
        <dbReference type="ARBA" id="ARBA00004065"/>
    </source>
</evidence>
<evidence type="ECO:0000256" key="6">
    <source>
        <dbReference type="ARBA" id="ARBA00012180"/>
    </source>
</evidence>
<keyword evidence="8 14" id="KW-0963">Cytoplasm</keyword>
<accession>A0A3D1JDK1</accession>
<dbReference type="InterPro" id="IPR022898">
    <property type="entry name" value="RNase_HII"/>
</dbReference>
<keyword evidence="9 14" id="KW-0540">Nuclease</keyword>
<feature type="binding site" evidence="14 15">
    <location>
        <position position="34"/>
    </location>
    <ligand>
        <name>a divalent metal cation</name>
        <dbReference type="ChEBI" id="CHEBI:60240"/>
    </ligand>
</feature>
<dbReference type="GO" id="GO:0032299">
    <property type="term" value="C:ribonuclease H2 complex"/>
    <property type="evidence" value="ECO:0007669"/>
    <property type="project" value="TreeGrafter"/>
</dbReference>
<comment type="subcellular location">
    <subcellularLocation>
        <location evidence="4 14">Cytoplasm</location>
    </subcellularLocation>
</comment>
<dbReference type="Pfam" id="PF01351">
    <property type="entry name" value="RNase_HII"/>
    <property type="match status" value="1"/>
</dbReference>